<dbReference type="Gene3D" id="3.30.160.100">
    <property type="entry name" value="Ribosome hibernation promotion factor-like"/>
    <property type="match status" value="1"/>
</dbReference>
<accession>A0A411E772</accession>
<name>A0A411E772_9FLAO</name>
<dbReference type="InterPro" id="IPR003489">
    <property type="entry name" value="RHF/RaiA"/>
</dbReference>
<dbReference type="OrthoDB" id="9808702at2"/>
<dbReference type="InterPro" id="IPR036567">
    <property type="entry name" value="RHF-like"/>
</dbReference>
<reference evidence="1 2" key="1">
    <citation type="submission" date="2019-01" db="EMBL/GenBank/DDBJ databases">
        <title>Muriicola soli sp. nov., isolated from soil.</title>
        <authorList>
            <person name="Kang H.J."/>
            <person name="Kim S.B."/>
        </authorList>
    </citation>
    <scope>NUCLEOTIDE SEQUENCE [LARGE SCALE GENOMIC DNA]</scope>
    <source>
        <strain evidence="1 2">MMS17-SY002</strain>
    </source>
</reference>
<dbReference type="NCBIfam" id="TIGR00741">
    <property type="entry name" value="yfiA"/>
    <property type="match status" value="1"/>
</dbReference>
<keyword evidence="2" id="KW-1185">Reference proteome</keyword>
<sequence length="105" mass="12266">MKVNTQSVNFNADVKLLEFIQKRLDKLELFYDRIINSDVYLKVENTSGKENKIVELKVHVPKDTFIVKKQCKTFEEAVDSACSSMERKLRKKKQKPRVSSALKFL</sequence>
<dbReference type="Pfam" id="PF02482">
    <property type="entry name" value="Ribosomal_S30AE"/>
    <property type="match status" value="1"/>
</dbReference>
<evidence type="ECO:0000313" key="1">
    <source>
        <dbReference type="EMBL" id="QBA63551.1"/>
    </source>
</evidence>
<dbReference type="Proteomes" id="UP000290889">
    <property type="component" value="Chromosome"/>
</dbReference>
<dbReference type="AlphaFoldDB" id="A0A411E772"/>
<organism evidence="1 2">
    <name type="scientific">Muriicola soli</name>
    <dbReference type="NCBI Taxonomy" id="2507538"/>
    <lineage>
        <taxon>Bacteria</taxon>
        <taxon>Pseudomonadati</taxon>
        <taxon>Bacteroidota</taxon>
        <taxon>Flavobacteriia</taxon>
        <taxon>Flavobacteriales</taxon>
        <taxon>Flavobacteriaceae</taxon>
        <taxon>Muriicola</taxon>
    </lineage>
</organism>
<proteinExistence type="predicted"/>
<protein>
    <submittedName>
        <fullName evidence="1">Ribosome-associated translation inhibitor RaiA</fullName>
    </submittedName>
</protein>
<dbReference type="KEGG" id="mur:EQY75_02680"/>
<evidence type="ECO:0000313" key="2">
    <source>
        <dbReference type="Proteomes" id="UP000290889"/>
    </source>
</evidence>
<dbReference type="SUPFAM" id="SSF69754">
    <property type="entry name" value="Ribosome binding protein Y (YfiA homologue)"/>
    <property type="match status" value="1"/>
</dbReference>
<dbReference type="RefSeq" id="WP_129602650.1">
    <property type="nucleotide sequence ID" value="NZ_CP035544.1"/>
</dbReference>
<dbReference type="EMBL" id="CP035544">
    <property type="protein sequence ID" value="QBA63551.1"/>
    <property type="molecule type" value="Genomic_DNA"/>
</dbReference>
<gene>
    <name evidence="1" type="primary">raiA</name>
    <name evidence="1" type="ORF">EQY75_02680</name>
</gene>